<evidence type="ECO:0000313" key="2">
    <source>
        <dbReference type="EMBL" id="KII76081.1"/>
    </source>
</evidence>
<protein>
    <submittedName>
        <fullName evidence="2">Uncharacterized protein</fullName>
    </submittedName>
</protein>
<keyword evidence="3" id="KW-1185">Reference proteome</keyword>
<comment type="caution">
    <text evidence="2">The sequence shown here is derived from an EMBL/GenBank/DDBJ whole genome shotgun (WGS) entry which is preliminary data.</text>
</comment>
<feature type="chain" id="PRO_5009758754" evidence="1">
    <location>
        <begin position="27"/>
        <end position="155"/>
    </location>
</feature>
<dbReference type="AlphaFoldDB" id="A0A0C2N8V3"/>
<organism evidence="2 3">
    <name type="scientific">Vibrio renipiscarius</name>
    <dbReference type="NCBI Taxonomy" id="1461322"/>
    <lineage>
        <taxon>Bacteria</taxon>
        <taxon>Pseudomonadati</taxon>
        <taxon>Pseudomonadota</taxon>
        <taxon>Gammaproteobacteria</taxon>
        <taxon>Vibrionales</taxon>
        <taxon>Vibrionaceae</taxon>
        <taxon>Vibrio</taxon>
    </lineage>
</organism>
<feature type="signal peptide" evidence="1">
    <location>
        <begin position="1"/>
        <end position="26"/>
    </location>
</feature>
<dbReference type="RefSeq" id="WP_040992015.1">
    <property type="nucleotide sequence ID" value="NZ_JTKH01000024.1"/>
</dbReference>
<gene>
    <name evidence="2" type="ORF">OJ16_14760</name>
</gene>
<dbReference type="STRING" id="1461322.OJ16_14760"/>
<proteinExistence type="predicted"/>
<dbReference type="Proteomes" id="UP000031672">
    <property type="component" value="Unassembled WGS sequence"/>
</dbReference>
<accession>A0A0C2N8V3</accession>
<evidence type="ECO:0000313" key="3">
    <source>
        <dbReference type="Proteomes" id="UP000031672"/>
    </source>
</evidence>
<dbReference type="EMBL" id="JTKH01000024">
    <property type="protein sequence ID" value="KII76081.1"/>
    <property type="molecule type" value="Genomic_DNA"/>
</dbReference>
<name>A0A0C2N8V3_9VIBR</name>
<evidence type="ECO:0000256" key="1">
    <source>
        <dbReference type="SAM" id="SignalP"/>
    </source>
</evidence>
<keyword evidence="1" id="KW-0732">Signal</keyword>
<sequence length="155" mass="16679">MKHSLKHIWVTIFSIFAMLMSNYVSSAPAMTMGGMQSKVMISPEQAMLHHAQTSVFIDTHSINQHAKQDRTGCHSVNDNPSALDSIDYSLSNLAHCSDSGTGVDDCCTSVCSSVSCPIAPSNGLQSFSSSLALHQSVKIGDKVTRIQNLLRPPSL</sequence>
<accession>A0A0C2NI22</accession>
<reference evidence="2 3" key="1">
    <citation type="submission" date="2014-11" db="EMBL/GenBank/DDBJ databases">
        <title>Draft Genome Sequence of Vibrio piscirenalis strains CECT 8603T and CECT 8604, two marine Gammaproteobacterium isolated from cultured gilthead sea bream (Sparus aurata).</title>
        <authorList>
            <person name="Arahal D.R."/>
            <person name="Rodrigo-Torres L."/>
            <person name="Lucena T."/>
            <person name="Pujalte M.J."/>
        </authorList>
    </citation>
    <scope>NUCLEOTIDE SEQUENCE [LARGE SCALE GENOMIC DNA]</scope>
    <source>
        <strain evidence="2 3">DCR 1-4-2</strain>
    </source>
</reference>
<dbReference type="OrthoDB" id="5903145at2"/>